<proteinExistence type="predicted"/>
<protein>
    <submittedName>
        <fullName evidence="4">HlyD family efflux transporter periplasmic adaptor subunit</fullName>
    </submittedName>
</protein>
<dbReference type="SUPFAM" id="SSF111369">
    <property type="entry name" value="HlyD-like secretion proteins"/>
    <property type="match status" value="1"/>
</dbReference>
<evidence type="ECO:0000256" key="2">
    <source>
        <dbReference type="ARBA" id="ARBA00023054"/>
    </source>
</evidence>
<dbReference type="PANTHER" id="PTHR32347:SF23">
    <property type="entry name" value="BLL5650 PROTEIN"/>
    <property type="match status" value="1"/>
</dbReference>
<evidence type="ECO:0000313" key="4">
    <source>
        <dbReference type="EMBL" id="HFC46426.1"/>
    </source>
</evidence>
<comment type="subcellular location">
    <subcellularLocation>
        <location evidence="1">Cell envelope</location>
    </subcellularLocation>
</comment>
<dbReference type="InterPro" id="IPR050465">
    <property type="entry name" value="UPF0194_transport"/>
</dbReference>
<feature type="non-terminal residue" evidence="4">
    <location>
        <position position="1"/>
    </location>
</feature>
<dbReference type="Gene3D" id="2.40.30.170">
    <property type="match status" value="1"/>
</dbReference>
<accession>A0A7V2SV88</accession>
<dbReference type="AlphaFoldDB" id="A0A7V2SV88"/>
<feature type="coiled-coil region" evidence="3">
    <location>
        <begin position="32"/>
        <end position="163"/>
    </location>
</feature>
<evidence type="ECO:0000256" key="1">
    <source>
        <dbReference type="ARBA" id="ARBA00004196"/>
    </source>
</evidence>
<reference evidence="4" key="1">
    <citation type="journal article" date="2020" name="mSystems">
        <title>Genome- and Community-Level Interaction Insights into Carbon Utilization and Element Cycling Functions of Hydrothermarchaeota in Hydrothermal Sediment.</title>
        <authorList>
            <person name="Zhou Z."/>
            <person name="Liu Y."/>
            <person name="Xu W."/>
            <person name="Pan J."/>
            <person name="Luo Z.H."/>
            <person name="Li M."/>
        </authorList>
    </citation>
    <scope>NUCLEOTIDE SEQUENCE [LARGE SCALE GENOMIC DNA]</scope>
    <source>
        <strain evidence="4">HyVt-503</strain>
    </source>
</reference>
<dbReference type="GO" id="GO:0030313">
    <property type="term" value="C:cell envelope"/>
    <property type="evidence" value="ECO:0007669"/>
    <property type="project" value="UniProtKB-SubCell"/>
</dbReference>
<sequence>KALEARLLLEERKRDELRLKLKRVALELEQGLRMSKSSLEALRHKKEALEARAEALLAILEELGRDKRRFGRLFGAGVVPKKRYEAIETRYRAKENELKALKKEILAIDSSLRKAKEAIRLAEIKRSRTEEIKEAISAQDKAIEALRAEVKNAQKDLDDCTLRSPINGRVAKKYMSEGDMVLPGKVVYSLVNPRDLYILVLLEEGKLRGVRPGSEAKIKIDAYPNEDFRGVVEAVLPASAATFALIPRDVSAGEFTKVAQRIPIRIRITDGNTSLLRIGLGGEVEIKRQ</sequence>
<dbReference type="GO" id="GO:0055085">
    <property type="term" value="P:transmembrane transport"/>
    <property type="evidence" value="ECO:0007669"/>
    <property type="project" value="InterPro"/>
</dbReference>
<organism evidence="4">
    <name type="scientific">Dissulfuribacter thermophilus</name>
    <dbReference type="NCBI Taxonomy" id="1156395"/>
    <lineage>
        <taxon>Bacteria</taxon>
        <taxon>Pseudomonadati</taxon>
        <taxon>Thermodesulfobacteriota</taxon>
        <taxon>Dissulfuribacteria</taxon>
        <taxon>Dissulfuribacterales</taxon>
        <taxon>Dissulfuribacteraceae</taxon>
        <taxon>Dissulfuribacter</taxon>
    </lineage>
</organism>
<name>A0A7V2SV88_9BACT</name>
<keyword evidence="2 3" id="KW-0175">Coiled coil</keyword>
<dbReference type="PANTHER" id="PTHR32347">
    <property type="entry name" value="EFFLUX SYSTEM COMPONENT YKNX-RELATED"/>
    <property type="match status" value="1"/>
</dbReference>
<dbReference type="EMBL" id="DRND01000081">
    <property type="protein sequence ID" value="HFC46426.1"/>
    <property type="molecule type" value="Genomic_DNA"/>
</dbReference>
<dbReference type="Proteomes" id="UP000885797">
    <property type="component" value="Unassembled WGS sequence"/>
</dbReference>
<gene>
    <name evidence="4" type="ORF">ENJ63_00915</name>
</gene>
<comment type="caution">
    <text evidence="4">The sequence shown here is derived from an EMBL/GenBank/DDBJ whole genome shotgun (WGS) entry which is preliminary data.</text>
</comment>
<evidence type="ECO:0000256" key="3">
    <source>
        <dbReference type="SAM" id="Coils"/>
    </source>
</evidence>